<dbReference type="RefSeq" id="WP_253716193.1">
    <property type="nucleotide sequence ID" value="NZ_CP051522.1"/>
</dbReference>
<dbReference type="Pfam" id="PF03816">
    <property type="entry name" value="LytR_cpsA_psr"/>
    <property type="match status" value="1"/>
</dbReference>
<dbReference type="Proteomes" id="UP001056981">
    <property type="component" value="Chromosome"/>
</dbReference>
<evidence type="ECO:0000259" key="4">
    <source>
        <dbReference type="Pfam" id="PF13399"/>
    </source>
</evidence>
<dbReference type="InterPro" id="IPR027381">
    <property type="entry name" value="LytR/CpsA/Psr_C"/>
</dbReference>
<dbReference type="AlphaFoldDB" id="A0A9Q9BHM4"/>
<dbReference type="EMBL" id="CP051635">
    <property type="protein sequence ID" value="UTD00145.1"/>
    <property type="molecule type" value="Genomic_DNA"/>
</dbReference>
<keyword evidence="2" id="KW-1133">Transmembrane helix</keyword>
<evidence type="ECO:0000256" key="2">
    <source>
        <dbReference type="SAM" id="Phobius"/>
    </source>
</evidence>
<evidence type="ECO:0000259" key="3">
    <source>
        <dbReference type="Pfam" id="PF03816"/>
    </source>
</evidence>
<dbReference type="Gene3D" id="3.40.630.190">
    <property type="entry name" value="LCP protein"/>
    <property type="match status" value="1"/>
</dbReference>
<accession>A0A9Q9BHM4</accession>
<reference evidence="5" key="1">
    <citation type="submission" date="2020-04" db="EMBL/GenBank/DDBJ databases">
        <title>Comparative genomics of oral phylogroup-2 Treponema strains.</title>
        <authorList>
            <person name="Zeng H."/>
            <person name="Chan Y.K."/>
            <person name="Watt R.M."/>
        </authorList>
    </citation>
    <scope>NUCLEOTIDE SEQUENCE</scope>
    <source>
        <strain evidence="5">OMZ 905</strain>
    </source>
</reference>
<dbReference type="PANTHER" id="PTHR33392">
    <property type="entry name" value="POLYISOPRENYL-TEICHOIC ACID--PEPTIDOGLYCAN TEICHOIC ACID TRANSFERASE TAGU"/>
    <property type="match status" value="1"/>
</dbReference>
<feature type="domain" description="LytR/CpsA/Psr regulator C-terminal" evidence="4">
    <location>
        <begin position="300"/>
        <end position="390"/>
    </location>
</feature>
<organism evidence="5 6">
    <name type="scientific">Treponema denticola</name>
    <dbReference type="NCBI Taxonomy" id="158"/>
    <lineage>
        <taxon>Bacteria</taxon>
        <taxon>Pseudomonadati</taxon>
        <taxon>Spirochaetota</taxon>
        <taxon>Spirochaetia</taxon>
        <taxon>Spirochaetales</taxon>
        <taxon>Treponemataceae</taxon>
        <taxon>Treponema</taxon>
    </lineage>
</organism>
<comment type="similarity">
    <text evidence="1">Belongs to the LytR/CpsA/Psr (LCP) family.</text>
</comment>
<name>A0A9Q9BHM4_TREDN</name>
<protein>
    <submittedName>
        <fullName evidence="5">LCP family protein</fullName>
    </submittedName>
</protein>
<evidence type="ECO:0000313" key="6">
    <source>
        <dbReference type="Proteomes" id="UP001056981"/>
    </source>
</evidence>
<evidence type="ECO:0000256" key="1">
    <source>
        <dbReference type="ARBA" id="ARBA00006068"/>
    </source>
</evidence>
<dbReference type="PANTHER" id="PTHR33392:SF6">
    <property type="entry name" value="POLYISOPRENYL-TEICHOIC ACID--PEPTIDOGLYCAN TEICHOIC ACID TRANSFERASE TAGU"/>
    <property type="match status" value="1"/>
</dbReference>
<keyword evidence="2" id="KW-0812">Transmembrane</keyword>
<keyword evidence="2" id="KW-0472">Membrane</keyword>
<evidence type="ECO:0000313" key="5">
    <source>
        <dbReference type="EMBL" id="UTD00145.1"/>
    </source>
</evidence>
<gene>
    <name evidence="5" type="ORF">E4N86_05290</name>
</gene>
<proteinExistence type="inferred from homology"/>
<dbReference type="Gene3D" id="3.30.70.2390">
    <property type="match status" value="1"/>
</dbReference>
<dbReference type="InterPro" id="IPR050922">
    <property type="entry name" value="LytR/CpsA/Psr_CW_biosynth"/>
</dbReference>
<dbReference type="Pfam" id="PF13399">
    <property type="entry name" value="LytR_C"/>
    <property type="match status" value="1"/>
</dbReference>
<dbReference type="InterPro" id="IPR004474">
    <property type="entry name" value="LytR_CpsA_psr"/>
</dbReference>
<feature type="transmembrane region" description="Helical" evidence="2">
    <location>
        <begin position="12"/>
        <end position="31"/>
    </location>
</feature>
<feature type="domain" description="Cell envelope-related transcriptional attenuator" evidence="3">
    <location>
        <begin position="69"/>
        <end position="199"/>
    </location>
</feature>
<sequence>MKIKLMDTGKNILFLLVILIVLITSFVLVLIKMQRDTVQDYLSSDKILKVLLVVEDKGVPISISILAYYPETKRAAMFDVPANIGLIIQSLNRTDAIGAVYTEKGISSFKAEIEKLAGISVPFYLTCNLENFSMLTDMLGGLSVFIPSPVDIENDNTHVLLPSGSVSLDGDKIRDFLVYEDDLDAEGESAARKQKAVLALFRAISDNSPEIFSKERFSVLSGNFQSNVAGSDLKNLLESISKMDSERLVPQRLTGAVRIIEDKRLLTPFREGQQIKEIIRQTIAVLASDDSSALERVYALEILNGTNVQGLAKSTSELYQSFAYDVVSIGNSENPVAETVLIDRIGNPSVAGIVAKVIRCKNIQTTQLPAEGEYGSETNVDFTLILGSDFNGFFVVEKKEDKKDNDKKDNDDKDKN</sequence>